<evidence type="ECO:0000256" key="2">
    <source>
        <dbReference type="SAM" id="Phobius"/>
    </source>
</evidence>
<sequence length="269" mass="31241">MQSLRTLRLSIVSKRDRVLHKFSWSSTTTTTNANNSTLLFQNQRQPSQHTQFEDIISSYSTLSSENNSNSNNNNSNSKTNTTTPSPTSSSTTTPENNNNNHSGFKLFILNIYGHIRKFADELNQQVKHGVIAYYTNWKFYKDIIRPKQMMGTPLSRQEIISMNNFKKDSLYFVPLFVYLCVPFSTFGLPIYIKYLSAILPSTFSTREMIVKRYLNKLKKRTKHANSLYERLKSRDDILPNQKITLSNLNRGDLVLLYKKHYTMGERDYS</sequence>
<dbReference type="GO" id="GO:0043022">
    <property type="term" value="F:ribosome binding"/>
    <property type="evidence" value="ECO:0007669"/>
    <property type="project" value="InterPro"/>
</dbReference>
<dbReference type="Proteomes" id="UP000001396">
    <property type="component" value="Unassembled WGS sequence"/>
</dbReference>
<keyword evidence="5" id="KW-1185">Reference proteome</keyword>
<feature type="transmembrane region" description="Helical" evidence="2">
    <location>
        <begin position="170"/>
        <end position="192"/>
    </location>
</feature>
<dbReference type="InParanoid" id="D3BTT9"/>
<dbReference type="RefSeq" id="XP_020427259.1">
    <property type="nucleotide sequence ID" value="XM_020581956.1"/>
</dbReference>
<gene>
    <name evidence="4" type="ORF">PPL_11199</name>
</gene>
<accession>D3BTT9</accession>
<feature type="domain" description="Letm1 RBD" evidence="3">
    <location>
        <begin position="154"/>
        <end position="234"/>
    </location>
</feature>
<dbReference type="InterPro" id="IPR033122">
    <property type="entry name" value="LETM1-like_RBD"/>
</dbReference>
<evidence type="ECO:0000313" key="4">
    <source>
        <dbReference type="EMBL" id="EFA75125.1"/>
    </source>
</evidence>
<keyword evidence="2" id="KW-1133">Transmembrane helix</keyword>
<name>D3BTT9_HETP5</name>
<dbReference type="GeneID" id="31366667"/>
<proteinExistence type="predicted"/>
<protein>
    <recommendedName>
        <fullName evidence="3">Letm1 RBD domain-containing protein</fullName>
    </recommendedName>
</protein>
<comment type="caution">
    <text evidence="4">The sequence shown here is derived from an EMBL/GenBank/DDBJ whole genome shotgun (WGS) entry which is preliminary data.</text>
</comment>
<evidence type="ECO:0000256" key="1">
    <source>
        <dbReference type="SAM" id="MobiDB-lite"/>
    </source>
</evidence>
<dbReference type="Pfam" id="PF07766">
    <property type="entry name" value="LETM1_RBD"/>
    <property type="match status" value="1"/>
</dbReference>
<keyword evidence="2" id="KW-0472">Membrane</keyword>
<dbReference type="STRING" id="670386.D3BTT9"/>
<keyword evidence="2" id="KW-0812">Transmembrane</keyword>
<evidence type="ECO:0000313" key="5">
    <source>
        <dbReference type="Proteomes" id="UP000001396"/>
    </source>
</evidence>
<reference evidence="4 5" key="1">
    <citation type="journal article" date="2011" name="Genome Res.">
        <title>Phylogeny-wide analysis of social amoeba genomes highlights ancient origins for complex intercellular communication.</title>
        <authorList>
            <person name="Heidel A.J."/>
            <person name="Lawal H.M."/>
            <person name="Felder M."/>
            <person name="Schilde C."/>
            <person name="Helps N.R."/>
            <person name="Tunggal B."/>
            <person name="Rivero F."/>
            <person name="John U."/>
            <person name="Schleicher M."/>
            <person name="Eichinger L."/>
            <person name="Platzer M."/>
            <person name="Noegel A.A."/>
            <person name="Schaap P."/>
            <person name="Gloeckner G."/>
        </authorList>
    </citation>
    <scope>NUCLEOTIDE SEQUENCE [LARGE SCALE GENOMIC DNA]</scope>
    <source>
        <strain evidence="5">ATCC 26659 / Pp 5 / PN500</strain>
    </source>
</reference>
<dbReference type="AlphaFoldDB" id="D3BTT9"/>
<dbReference type="EMBL" id="ADBJ01000056">
    <property type="protein sequence ID" value="EFA75125.1"/>
    <property type="molecule type" value="Genomic_DNA"/>
</dbReference>
<feature type="region of interest" description="Disordered" evidence="1">
    <location>
        <begin position="61"/>
        <end position="98"/>
    </location>
</feature>
<organism evidence="4 5">
    <name type="scientific">Heterostelium pallidum (strain ATCC 26659 / Pp 5 / PN500)</name>
    <name type="common">Cellular slime mold</name>
    <name type="synonym">Polysphondylium pallidum</name>
    <dbReference type="NCBI Taxonomy" id="670386"/>
    <lineage>
        <taxon>Eukaryota</taxon>
        <taxon>Amoebozoa</taxon>
        <taxon>Evosea</taxon>
        <taxon>Eumycetozoa</taxon>
        <taxon>Dictyostelia</taxon>
        <taxon>Acytosteliales</taxon>
        <taxon>Acytosteliaceae</taxon>
        <taxon>Heterostelium</taxon>
    </lineage>
</organism>
<evidence type="ECO:0000259" key="3">
    <source>
        <dbReference type="Pfam" id="PF07766"/>
    </source>
</evidence>